<reference evidence="2 3" key="1">
    <citation type="submission" date="2016-10" db="EMBL/GenBank/DDBJ databases">
        <authorList>
            <person name="de Groot N.N."/>
        </authorList>
    </citation>
    <scope>NUCLEOTIDE SEQUENCE [LARGE SCALE GENOMIC DNA]</scope>
    <source>
        <strain evidence="3">EB21,IBRC-M 10013,KCTC 4048</strain>
    </source>
</reference>
<dbReference type="RefSeq" id="WP_139172351.1">
    <property type="nucleotide sequence ID" value="NZ_FNIA01000019.1"/>
</dbReference>
<dbReference type="STRING" id="996166.SAMN05192554_11918"/>
<dbReference type="Pfam" id="PF23455">
    <property type="entry name" value="DUF7129"/>
    <property type="match status" value="1"/>
</dbReference>
<dbReference type="Proteomes" id="UP000199370">
    <property type="component" value="Unassembled WGS sequence"/>
</dbReference>
<feature type="domain" description="DUF7129" evidence="1">
    <location>
        <begin position="6"/>
        <end position="42"/>
    </location>
</feature>
<dbReference type="NCBIfam" id="NF033497">
    <property type="entry name" value="rubre_like_arch"/>
    <property type="match status" value="1"/>
</dbReference>
<name>A0A1G9ZA70_9EURY</name>
<dbReference type="InterPro" id="IPR055553">
    <property type="entry name" value="DUF7129"/>
</dbReference>
<protein>
    <recommendedName>
        <fullName evidence="1">DUF7129 domain-containing protein</fullName>
    </recommendedName>
</protein>
<sequence length="47" mass="5144">MRDVDVNPDEESPYECFDCGTIIVASNPPASCPDCAGAMRNRRTPIE</sequence>
<dbReference type="OrthoDB" id="280213at2157"/>
<dbReference type="AlphaFoldDB" id="A0A1G9ZA70"/>
<dbReference type="SUPFAM" id="SSF57802">
    <property type="entry name" value="Rubredoxin-like"/>
    <property type="match status" value="1"/>
</dbReference>
<keyword evidence="3" id="KW-1185">Reference proteome</keyword>
<accession>A0A1G9ZA70</accession>
<dbReference type="EMBL" id="FNIA01000019">
    <property type="protein sequence ID" value="SDN18280.1"/>
    <property type="molecule type" value="Genomic_DNA"/>
</dbReference>
<organism evidence="2 3">
    <name type="scientific">Haloarchaeobius iranensis</name>
    <dbReference type="NCBI Taxonomy" id="996166"/>
    <lineage>
        <taxon>Archaea</taxon>
        <taxon>Methanobacteriati</taxon>
        <taxon>Methanobacteriota</taxon>
        <taxon>Stenosarchaea group</taxon>
        <taxon>Halobacteria</taxon>
        <taxon>Halobacteriales</taxon>
        <taxon>Halorubellaceae</taxon>
        <taxon>Haloarchaeobius</taxon>
    </lineage>
</organism>
<gene>
    <name evidence="2" type="ORF">SAMN05192554_11918</name>
</gene>
<evidence type="ECO:0000313" key="2">
    <source>
        <dbReference type="EMBL" id="SDN18280.1"/>
    </source>
</evidence>
<evidence type="ECO:0000313" key="3">
    <source>
        <dbReference type="Proteomes" id="UP000199370"/>
    </source>
</evidence>
<evidence type="ECO:0000259" key="1">
    <source>
        <dbReference type="Pfam" id="PF23455"/>
    </source>
</evidence>
<proteinExistence type="predicted"/>